<reference evidence="2 3" key="1">
    <citation type="submission" date="2019-03" db="EMBL/GenBank/DDBJ databases">
        <title>First draft genome of Liparis tanakae, snailfish: a comprehensive survey of snailfish specific genes.</title>
        <authorList>
            <person name="Kim W."/>
            <person name="Song I."/>
            <person name="Jeong J.-H."/>
            <person name="Kim D."/>
            <person name="Kim S."/>
            <person name="Ryu S."/>
            <person name="Song J.Y."/>
            <person name="Lee S.K."/>
        </authorList>
    </citation>
    <scope>NUCLEOTIDE SEQUENCE [LARGE SCALE GENOMIC DNA]</scope>
    <source>
        <tissue evidence="2">Muscle</tissue>
    </source>
</reference>
<evidence type="ECO:0000313" key="3">
    <source>
        <dbReference type="Proteomes" id="UP000314294"/>
    </source>
</evidence>
<name>A0A4Z2FCY3_9TELE</name>
<dbReference type="Proteomes" id="UP000314294">
    <property type="component" value="Unassembled WGS sequence"/>
</dbReference>
<dbReference type="AlphaFoldDB" id="A0A4Z2FCY3"/>
<dbReference type="EMBL" id="SRLO01001314">
    <property type="protein sequence ID" value="TNN39047.1"/>
    <property type="molecule type" value="Genomic_DNA"/>
</dbReference>
<feature type="compositionally biased region" description="Basic residues" evidence="1">
    <location>
        <begin position="109"/>
        <end position="142"/>
    </location>
</feature>
<comment type="caution">
    <text evidence="2">The sequence shown here is derived from an EMBL/GenBank/DDBJ whole genome shotgun (WGS) entry which is preliminary data.</text>
</comment>
<evidence type="ECO:0000313" key="2">
    <source>
        <dbReference type="EMBL" id="TNN39047.1"/>
    </source>
</evidence>
<evidence type="ECO:0000256" key="1">
    <source>
        <dbReference type="SAM" id="MobiDB-lite"/>
    </source>
</evidence>
<accession>A0A4Z2FCY3</accession>
<protein>
    <submittedName>
        <fullName evidence="2">Uncharacterized protein</fullName>
    </submittedName>
</protein>
<proteinExistence type="predicted"/>
<sequence>MAGLLVERVCSTEHILRNEKRPPLEEQEDVIPGQSQLGEILTAGRLRPEVPRDAQRVPRVHGAVGQDDPRGHEREAAVELVGLRHGRQQLIATDVKEVRALLHVVPGTRRRRGRMRGRRMIRKKKNKKNEKNKIKKNKKKSRPTPLPTLVLTHSRGKPVNGWLGESVLW</sequence>
<feature type="region of interest" description="Disordered" evidence="1">
    <location>
        <begin position="109"/>
        <end position="155"/>
    </location>
</feature>
<organism evidence="2 3">
    <name type="scientific">Liparis tanakae</name>
    <name type="common">Tanaka's snailfish</name>
    <dbReference type="NCBI Taxonomy" id="230148"/>
    <lineage>
        <taxon>Eukaryota</taxon>
        <taxon>Metazoa</taxon>
        <taxon>Chordata</taxon>
        <taxon>Craniata</taxon>
        <taxon>Vertebrata</taxon>
        <taxon>Euteleostomi</taxon>
        <taxon>Actinopterygii</taxon>
        <taxon>Neopterygii</taxon>
        <taxon>Teleostei</taxon>
        <taxon>Neoteleostei</taxon>
        <taxon>Acanthomorphata</taxon>
        <taxon>Eupercaria</taxon>
        <taxon>Perciformes</taxon>
        <taxon>Cottioidei</taxon>
        <taxon>Cottales</taxon>
        <taxon>Liparidae</taxon>
        <taxon>Liparis</taxon>
    </lineage>
</organism>
<keyword evidence="3" id="KW-1185">Reference proteome</keyword>
<gene>
    <name evidence="2" type="ORF">EYF80_050796</name>
</gene>